<dbReference type="Gene3D" id="1.10.760.10">
    <property type="entry name" value="Cytochrome c-like domain"/>
    <property type="match status" value="1"/>
</dbReference>
<reference evidence="7 8" key="1">
    <citation type="journal article" date="2018" name="Arch. Microbiol.">
        <title>New insights into the metabolic potential of the phototrophic purple bacterium Rhodopila globiformis DSM 161(T) from its draft genome sequence and evidence for a vanadium-dependent nitrogenase.</title>
        <authorList>
            <person name="Imhoff J.F."/>
            <person name="Rahn T."/>
            <person name="Kunzel S."/>
            <person name="Neulinger S.C."/>
        </authorList>
    </citation>
    <scope>NUCLEOTIDE SEQUENCE [LARGE SCALE GENOMIC DNA]</scope>
    <source>
        <strain evidence="7 8">DSM 161</strain>
    </source>
</reference>
<evidence type="ECO:0000256" key="3">
    <source>
        <dbReference type="ARBA" id="ARBA00023004"/>
    </source>
</evidence>
<dbReference type="AlphaFoldDB" id="A0A2S6NM25"/>
<gene>
    <name evidence="7" type="ORF">CCS01_04725</name>
</gene>
<protein>
    <recommendedName>
        <fullName evidence="6">Cytochrome c domain-containing protein</fullName>
    </recommendedName>
</protein>
<comment type="caution">
    <text evidence="7">The sequence shown here is derived from an EMBL/GenBank/DDBJ whole genome shotgun (WGS) entry which is preliminary data.</text>
</comment>
<evidence type="ECO:0000313" key="7">
    <source>
        <dbReference type="EMBL" id="PPQ36670.1"/>
    </source>
</evidence>
<dbReference type="OrthoDB" id="9779283at2"/>
<name>A0A2S6NM25_RHOGL</name>
<sequence length="143" mass="14569">MLPIRILVATTFGAALFLSAAQYANAAETPLDTAVATGAHLFATATFGGNGRTCESCHLDGGKAPGQFNDRKLPSLVNAAAIFPRFSRGAGRVVTLEGQVQGCIKGALEGTPPELGSPDLIAITAYLGSIAKGQQVEIGGTPK</sequence>
<evidence type="ECO:0000313" key="8">
    <source>
        <dbReference type="Proteomes" id="UP000239724"/>
    </source>
</evidence>
<organism evidence="7 8">
    <name type="scientific">Rhodopila globiformis</name>
    <name type="common">Rhodopseudomonas globiformis</name>
    <dbReference type="NCBI Taxonomy" id="1071"/>
    <lineage>
        <taxon>Bacteria</taxon>
        <taxon>Pseudomonadati</taxon>
        <taxon>Pseudomonadota</taxon>
        <taxon>Alphaproteobacteria</taxon>
        <taxon>Acetobacterales</taxon>
        <taxon>Acetobacteraceae</taxon>
        <taxon>Rhodopila</taxon>
    </lineage>
</organism>
<keyword evidence="2 4" id="KW-0479">Metal-binding</keyword>
<dbReference type="EMBL" id="NHRY01000055">
    <property type="protein sequence ID" value="PPQ36670.1"/>
    <property type="molecule type" value="Genomic_DNA"/>
</dbReference>
<dbReference type="GO" id="GO:0020037">
    <property type="term" value="F:heme binding"/>
    <property type="evidence" value="ECO:0007669"/>
    <property type="project" value="InterPro"/>
</dbReference>
<feature type="chain" id="PRO_5015566020" description="Cytochrome c domain-containing protein" evidence="5">
    <location>
        <begin position="27"/>
        <end position="143"/>
    </location>
</feature>
<dbReference type="InterPro" id="IPR036909">
    <property type="entry name" value="Cyt_c-like_dom_sf"/>
</dbReference>
<dbReference type="PROSITE" id="PS51007">
    <property type="entry name" value="CYTC"/>
    <property type="match status" value="1"/>
</dbReference>
<dbReference type="SUPFAM" id="SSF46626">
    <property type="entry name" value="Cytochrome c"/>
    <property type="match status" value="1"/>
</dbReference>
<dbReference type="GO" id="GO:0009055">
    <property type="term" value="F:electron transfer activity"/>
    <property type="evidence" value="ECO:0007669"/>
    <property type="project" value="InterPro"/>
</dbReference>
<evidence type="ECO:0000259" key="6">
    <source>
        <dbReference type="PROSITE" id="PS51007"/>
    </source>
</evidence>
<dbReference type="RefSeq" id="WP_104517695.1">
    <property type="nucleotide sequence ID" value="NZ_NHRY01000055.1"/>
</dbReference>
<evidence type="ECO:0000256" key="1">
    <source>
        <dbReference type="ARBA" id="ARBA00022617"/>
    </source>
</evidence>
<dbReference type="GO" id="GO:0046872">
    <property type="term" value="F:metal ion binding"/>
    <property type="evidence" value="ECO:0007669"/>
    <property type="project" value="UniProtKB-KW"/>
</dbReference>
<feature type="signal peptide" evidence="5">
    <location>
        <begin position="1"/>
        <end position="26"/>
    </location>
</feature>
<dbReference type="Proteomes" id="UP000239724">
    <property type="component" value="Unassembled WGS sequence"/>
</dbReference>
<keyword evidence="8" id="KW-1185">Reference proteome</keyword>
<dbReference type="Pfam" id="PF21342">
    <property type="entry name" value="SoxA-TsdA_cyt-c"/>
    <property type="match status" value="1"/>
</dbReference>
<accession>A0A2S6NM25</accession>
<keyword evidence="5" id="KW-0732">Signal</keyword>
<keyword evidence="1 4" id="KW-0349">Heme</keyword>
<dbReference type="InterPro" id="IPR009056">
    <property type="entry name" value="Cyt_c-like_dom"/>
</dbReference>
<evidence type="ECO:0000256" key="4">
    <source>
        <dbReference type="PROSITE-ProRule" id="PRU00433"/>
    </source>
</evidence>
<proteinExistence type="predicted"/>
<keyword evidence="3 4" id="KW-0408">Iron</keyword>
<feature type="domain" description="Cytochrome c" evidence="6">
    <location>
        <begin position="33"/>
        <end position="131"/>
    </location>
</feature>
<evidence type="ECO:0000256" key="2">
    <source>
        <dbReference type="ARBA" id="ARBA00022723"/>
    </source>
</evidence>
<evidence type="ECO:0000256" key="5">
    <source>
        <dbReference type="SAM" id="SignalP"/>
    </source>
</evidence>